<feature type="transmembrane region" description="Helical" evidence="7">
    <location>
        <begin position="317"/>
        <end position="341"/>
    </location>
</feature>
<dbReference type="Pfam" id="PF01594">
    <property type="entry name" value="AI-2E_transport"/>
    <property type="match status" value="1"/>
</dbReference>
<sequence>MHRGSAIRRPLIVLAVCAVAALGYVARDFLIPTAGAIVLALILTPVANTFERLRVPPTLSAAASVLLLAMGLAVLLAISIPALSSWIDQTPYLTYTLERKLAGVRKSVAIVQEVSKQVEQAASAATPTTPTVTPPEKVVVREKSLMAELASTTPGLLLQVLYAAVLAFLLLAHRNNSRRQIMRIPASFNTRVRLARVMRDINDRVGHYLFSLAVIYAGVAACATVALAMLDFPNAIIWGALMGIAGFVPFIGSAVTIAVVALVALVTFDDWPRIIGAPAALLAIHVIEANLVTPMFVSRRCALNTVAVFASIALLGWMWGAIGAIVAVPLLILISTIAAHLPSLRWLEILLADDRPVSERLARKPSLASVARPPSPTRVRQPRRRLATAK</sequence>
<feature type="transmembrane region" description="Helical" evidence="7">
    <location>
        <begin position="33"/>
        <end position="50"/>
    </location>
</feature>
<dbReference type="GO" id="GO:0055085">
    <property type="term" value="P:transmembrane transport"/>
    <property type="evidence" value="ECO:0007669"/>
    <property type="project" value="TreeGrafter"/>
</dbReference>
<dbReference type="PANTHER" id="PTHR21716:SF16">
    <property type="entry name" value="BLL1467 PROTEIN"/>
    <property type="match status" value="1"/>
</dbReference>
<protein>
    <submittedName>
        <fullName evidence="8">AI-2E family transporter</fullName>
    </submittedName>
</protein>
<evidence type="ECO:0000256" key="3">
    <source>
        <dbReference type="ARBA" id="ARBA00022692"/>
    </source>
</evidence>
<dbReference type="InterPro" id="IPR002549">
    <property type="entry name" value="AI-2E-like"/>
</dbReference>
<keyword evidence="5 7" id="KW-0472">Membrane</keyword>
<feature type="transmembrane region" description="Helical" evidence="7">
    <location>
        <begin position="156"/>
        <end position="173"/>
    </location>
</feature>
<evidence type="ECO:0000256" key="6">
    <source>
        <dbReference type="SAM" id="MobiDB-lite"/>
    </source>
</evidence>
<evidence type="ECO:0000256" key="2">
    <source>
        <dbReference type="ARBA" id="ARBA00009773"/>
    </source>
</evidence>
<evidence type="ECO:0000313" key="8">
    <source>
        <dbReference type="EMBL" id="GEP56007.1"/>
    </source>
</evidence>
<proteinExistence type="inferred from homology"/>
<dbReference type="AlphaFoldDB" id="A0A512NAJ8"/>
<evidence type="ECO:0000313" key="9">
    <source>
        <dbReference type="Proteomes" id="UP000321058"/>
    </source>
</evidence>
<evidence type="ECO:0000256" key="1">
    <source>
        <dbReference type="ARBA" id="ARBA00004141"/>
    </source>
</evidence>
<feature type="region of interest" description="Disordered" evidence="6">
    <location>
        <begin position="364"/>
        <end position="390"/>
    </location>
</feature>
<feature type="transmembrane region" description="Helical" evidence="7">
    <location>
        <begin position="236"/>
        <end position="268"/>
    </location>
</feature>
<dbReference type="RefSeq" id="WP_147150089.1">
    <property type="nucleotide sequence ID" value="NZ_BKAJ01000052.1"/>
</dbReference>
<feature type="compositionally biased region" description="Basic residues" evidence="6">
    <location>
        <begin position="380"/>
        <end position="390"/>
    </location>
</feature>
<comment type="caution">
    <text evidence="8">The sequence shown here is derived from an EMBL/GenBank/DDBJ whole genome shotgun (WGS) entry which is preliminary data.</text>
</comment>
<evidence type="ECO:0000256" key="5">
    <source>
        <dbReference type="ARBA" id="ARBA00023136"/>
    </source>
</evidence>
<feature type="transmembrane region" description="Helical" evidence="7">
    <location>
        <begin position="275"/>
        <end position="297"/>
    </location>
</feature>
<gene>
    <name evidence="8" type="ORF">RSO01_31730</name>
</gene>
<evidence type="ECO:0000256" key="4">
    <source>
        <dbReference type="ARBA" id="ARBA00022989"/>
    </source>
</evidence>
<comment type="similarity">
    <text evidence="2">Belongs to the autoinducer-2 exporter (AI-2E) (TC 2.A.86) family.</text>
</comment>
<name>A0A512NAJ8_9HYPH</name>
<keyword evidence="3 7" id="KW-0812">Transmembrane</keyword>
<feature type="transmembrane region" description="Helical" evidence="7">
    <location>
        <begin position="208"/>
        <end position="230"/>
    </location>
</feature>
<keyword evidence="4 7" id="KW-1133">Transmembrane helix</keyword>
<dbReference type="EMBL" id="BKAJ01000052">
    <property type="protein sequence ID" value="GEP56007.1"/>
    <property type="molecule type" value="Genomic_DNA"/>
</dbReference>
<keyword evidence="9" id="KW-1185">Reference proteome</keyword>
<feature type="transmembrane region" description="Helical" evidence="7">
    <location>
        <begin position="62"/>
        <end position="87"/>
    </location>
</feature>
<accession>A0A512NAJ8</accession>
<reference evidence="8 9" key="1">
    <citation type="submission" date="2019-07" db="EMBL/GenBank/DDBJ databases">
        <title>Whole genome shotgun sequence of Reyranella soli NBRC 108950.</title>
        <authorList>
            <person name="Hosoyama A."/>
            <person name="Uohara A."/>
            <person name="Ohji S."/>
            <person name="Ichikawa N."/>
        </authorList>
    </citation>
    <scope>NUCLEOTIDE SEQUENCE [LARGE SCALE GENOMIC DNA]</scope>
    <source>
        <strain evidence="8 9">NBRC 108950</strain>
    </source>
</reference>
<dbReference type="GO" id="GO:0016020">
    <property type="term" value="C:membrane"/>
    <property type="evidence" value="ECO:0007669"/>
    <property type="project" value="UniProtKB-SubCell"/>
</dbReference>
<organism evidence="8 9">
    <name type="scientific">Reyranella soli</name>
    <dbReference type="NCBI Taxonomy" id="1230389"/>
    <lineage>
        <taxon>Bacteria</taxon>
        <taxon>Pseudomonadati</taxon>
        <taxon>Pseudomonadota</taxon>
        <taxon>Alphaproteobacteria</taxon>
        <taxon>Hyphomicrobiales</taxon>
        <taxon>Reyranellaceae</taxon>
        <taxon>Reyranella</taxon>
    </lineage>
</organism>
<dbReference type="Proteomes" id="UP000321058">
    <property type="component" value="Unassembled WGS sequence"/>
</dbReference>
<evidence type="ECO:0000256" key="7">
    <source>
        <dbReference type="SAM" id="Phobius"/>
    </source>
</evidence>
<dbReference type="OrthoDB" id="9799225at2"/>
<comment type="subcellular location">
    <subcellularLocation>
        <location evidence="1">Membrane</location>
        <topology evidence="1">Multi-pass membrane protein</topology>
    </subcellularLocation>
</comment>
<dbReference type="PANTHER" id="PTHR21716">
    <property type="entry name" value="TRANSMEMBRANE PROTEIN"/>
    <property type="match status" value="1"/>
</dbReference>